<dbReference type="InterPro" id="IPR011990">
    <property type="entry name" value="TPR-like_helical_dom_sf"/>
</dbReference>
<proteinExistence type="predicted"/>
<feature type="chain" id="PRO_5034119881" evidence="2">
    <location>
        <begin position="21"/>
        <end position="491"/>
    </location>
</feature>
<evidence type="ECO:0000313" key="4">
    <source>
        <dbReference type="Proteomes" id="UP000544095"/>
    </source>
</evidence>
<name>A0A8H5V475_9HYPO</name>
<accession>A0A8H5V475</accession>
<organism evidence="3 4">
    <name type="scientific">Fusarium pseudoanthophilum</name>
    <dbReference type="NCBI Taxonomy" id="48495"/>
    <lineage>
        <taxon>Eukaryota</taxon>
        <taxon>Fungi</taxon>
        <taxon>Dikarya</taxon>
        <taxon>Ascomycota</taxon>
        <taxon>Pezizomycotina</taxon>
        <taxon>Sordariomycetes</taxon>
        <taxon>Hypocreomycetidae</taxon>
        <taxon>Hypocreales</taxon>
        <taxon>Nectriaceae</taxon>
        <taxon>Fusarium</taxon>
        <taxon>Fusarium fujikuroi species complex</taxon>
    </lineage>
</organism>
<feature type="compositionally biased region" description="Basic and acidic residues" evidence="1">
    <location>
        <begin position="57"/>
        <end position="69"/>
    </location>
</feature>
<evidence type="ECO:0000313" key="3">
    <source>
        <dbReference type="EMBL" id="KAF5608673.1"/>
    </source>
</evidence>
<dbReference type="Proteomes" id="UP000544095">
    <property type="component" value="Unassembled WGS sequence"/>
</dbReference>
<feature type="region of interest" description="Disordered" evidence="1">
    <location>
        <begin position="46"/>
        <end position="72"/>
    </location>
</feature>
<sequence length="491" mass="56163">MRWLFQFNAYLSILVLLFRSQEERMSWAPIATCATLLAWQITTTPGRRSSHASGYNHIDDREPGSEHTRTPTSSLLNPIASCFYRHNLNTFFDMMIIDRAILTAIVRSFQRSDHADSLASVLVKIIKHHRRQQDLDMLARILVRPSEHHKLNQDLDMLESVLVRTVEHHRQTEDLEMLASVLVKLLGYHRPSLARRHPAELESVLIMIVGHHGRKEDLYVLASDLLEIIGGHSSSLAGQRPAESPALYRLALKHAKPAHGLGYAWAGSSCHLKYRSVIMNDKIRDPGGLNDMSVVPCWGDTNVLPFLHAILVVLISYLKGDMAGISYLEQLFPWKLSSLVLNSLLVSCEPRNKAQDHFPLLENDQVPHPLPEDFALRGQLYAEEYFLNDWFRNDKIDEDKKYFELAWQHLAQSRLSHWPSYPHQRPCFMAFELQNKSAESAEFTVVPSHPAQSIEYSAFALKRYIGHCNEANSRLQLPQGSHYDIHKSSFT</sequence>
<reference evidence="3 4" key="1">
    <citation type="submission" date="2020-05" db="EMBL/GenBank/DDBJ databases">
        <title>Identification and distribution of gene clusters putatively required for synthesis of sphingolipid metabolism inhibitors in phylogenetically diverse species of the filamentous fungus Fusarium.</title>
        <authorList>
            <person name="Kim H.-S."/>
            <person name="Busman M."/>
            <person name="Brown D.W."/>
            <person name="Divon H."/>
            <person name="Uhlig S."/>
            <person name="Proctor R.H."/>
        </authorList>
    </citation>
    <scope>NUCLEOTIDE SEQUENCE [LARGE SCALE GENOMIC DNA]</scope>
    <source>
        <strain evidence="3 4">NRRL 25211</strain>
    </source>
</reference>
<protein>
    <submittedName>
        <fullName evidence="3">Telomerase-binding EST1A</fullName>
    </submittedName>
</protein>
<comment type="caution">
    <text evidence="3">The sequence shown here is derived from an EMBL/GenBank/DDBJ whole genome shotgun (WGS) entry which is preliminary data.</text>
</comment>
<feature type="signal peptide" evidence="2">
    <location>
        <begin position="1"/>
        <end position="20"/>
    </location>
</feature>
<evidence type="ECO:0000256" key="2">
    <source>
        <dbReference type="SAM" id="SignalP"/>
    </source>
</evidence>
<keyword evidence="2" id="KW-0732">Signal</keyword>
<dbReference type="SUPFAM" id="SSF48452">
    <property type="entry name" value="TPR-like"/>
    <property type="match status" value="1"/>
</dbReference>
<dbReference type="EMBL" id="JAAOAR010000023">
    <property type="protein sequence ID" value="KAF5608673.1"/>
    <property type="molecule type" value="Genomic_DNA"/>
</dbReference>
<gene>
    <name evidence="3" type="ORF">FPANT_433</name>
</gene>
<evidence type="ECO:0000256" key="1">
    <source>
        <dbReference type="SAM" id="MobiDB-lite"/>
    </source>
</evidence>
<keyword evidence="4" id="KW-1185">Reference proteome</keyword>
<dbReference type="AlphaFoldDB" id="A0A8H5V475"/>